<evidence type="ECO:0000313" key="5">
    <source>
        <dbReference type="Proteomes" id="UP000443353"/>
    </source>
</evidence>
<dbReference type="GO" id="GO:0008270">
    <property type="term" value="F:zinc ion binding"/>
    <property type="evidence" value="ECO:0007669"/>
    <property type="project" value="InterPro"/>
</dbReference>
<feature type="transmembrane region" description="Helical" evidence="2">
    <location>
        <begin position="370"/>
        <end position="388"/>
    </location>
</feature>
<gene>
    <name evidence="4" type="ORF">GPY61_18885</name>
</gene>
<accession>A0A7X3G1N1</accession>
<organism evidence="4 5">
    <name type="scientific">Massilia cellulosiltytica</name>
    <dbReference type="NCBI Taxonomy" id="2683234"/>
    <lineage>
        <taxon>Bacteria</taxon>
        <taxon>Pseudomonadati</taxon>
        <taxon>Pseudomonadota</taxon>
        <taxon>Betaproteobacteria</taxon>
        <taxon>Burkholderiales</taxon>
        <taxon>Oxalobacteraceae</taxon>
        <taxon>Telluria group</taxon>
        <taxon>Massilia</taxon>
    </lineage>
</organism>
<dbReference type="SUPFAM" id="SSF55486">
    <property type="entry name" value="Metalloproteases ('zincins'), catalytic domain"/>
    <property type="match status" value="1"/>
</dbReference>
<dbReference type="Gene3D" id="1.10.390.10">
    <property type="entry name" value="Neutral Protease Domain 2"/>
    <property type="match status" value="1"/>
</dbReference>
<feature type="region of interest" description="Disordered" evidence="1">
    <location>
        <begin position="1172"/>
        <end position="1193"/>
    </location>
</feature>
<evidence type="ECO:0000259" key="3">
    <source>
        <dbReference type="Pfam" id="PF01433"/>
    </source>
</evidence>
<sequence length="1193" mass="133266">MGALLAIAGFEARQRLKLLSTWVYFLAFFALALLWMAAAGGVFKEAFVSFGGRVLINAPRQIALSAAFLGSLGVIVVAAMMGRSVQQDFEYEMHHFFFSAPIPKYAYVFGRFLGALATLAVVFSAILFGTLLGTALPGIDPARLGPYSVAGYLLPYFLTLLPNLFIFGAIFFVLAALTRRMLPVYVASVVMLIGYIVAPSLARDLDYKTLAALIDPFGTTALIRLTEYWNLTERNTLQVPFAGVYLLNRAIWSLFSLVVLLLGYWRFSFVSTPAGRRGQARPEPESAPQAPAGMADLHEPPDFAARNLAVLLARSSWMNLREAVKNVYFAVIVLAGMLTLIVSSLDLGAIYGTKTYPVTYMVLELIRDVFALFVLIVTTFYAGEMVWREREARMAQMMDALPVPSWLPLAAKTIALVGLQVLLLLAAMVCGMGIQLAHGYLTLEPGLYLATLFGILLPRYVLLAVLAIAAQAILNHKYLAYFALVTYYVITLFLGGFGLDHPMLVYGALPDITYSAMNGFGHYLPLQRTLQIYWGGAAIILFTAALVLWPRGVSDSFAERLQLARRRLTPGVLAGFAAGILVFAASGGLLWYNLVHLGAYQTAWHKEQVRADYELRYKRYAKLPQPRITDVGLQVDIHPDTRTLKVHGFYQLENRTASPIRDVILFQKPGPDFRPRFAQAARLLRADPQHGFYHYLLASPLQPGARTALEFDLLDAPGGVLGLGRDTAVVGNGTFFSNEVLPHVGYQRTVELEDDRDRKRHGLAPRERMAAHENEAARANSYIANDADWIRFDAVVSTSPDQTVVAPGMLEQEWMSGGRRWFHYKADKPVLNFYTFQSARYEVRHDRWQDVTIDVYYHPGHEFNVDRMIRGAKAALEYGTKHFSPYQNRELRIAEFPRYASYAQAAPGTIPFSESVGFIAKVDPDSRKDIDYPYYVSAHEVGHQWWAHQIVGADMRGATVLSESLAEYTALMSMKNTLGSGKMRRFLRYDLEEYLMGRARENKKELPLAQNENQSYIHYHKGSLAMYLLQDLVGEDAVNGVLHGLLLEYAYKGPPYPTVATLVERLRGVTPPDKAYLIDDLFESIVLYENHVDGATAHRRPDGKYEVEIRATAGKVRAGDQGEEQPQQLRDYIEFGVDDEAGNPLARERRLVTQADQRVVLVVAGRPARAGIDPDNKLIDRKPTDNMQPVDMH</sequence>
<dbReference type="InterPro" id="IPR014782">
    <property type="entry name" value="Peptidase_M1_dom"/>
</dbReference>
<dbReference type="EMBL" id="WSES01000005">
    <property type="protein sequence ID" value="MVW62002.1"/>
    <property type="molecule type" value="Genomic_DNA"/>
</dbReference>
<dbReference type="RefSeq" id="WP_056122296.1">
    <property type="nucleotide sequence ID" value="NZ_WSES01000005.1"/>
</dbReference>
<dbReference type="GO" id="GO:0008237">
    <property type="term" value="F:metallopeptidase activity"/>
    <property type="evidence" value="ECO:0007669"/>
    <property type="project" value="InterPro"/>
</dbReference>
<feature type="transmembrane region" description="Helical" evidence="2">
    <location>
        <begin position="327"/>
        <end position="350"/>
    </location>
</feature>
<dbReference type="InterPro" id="IPR027268">
    <property type="entry name" value="Peptidase_M4/M1_CTD_sf"/>
</dbReference>
<dbReference type="AlphaFoldDB" id="A0A7X3G1N1"/>
<name>A0A7X3G1N1_9BURK</name>
<dbReference type="Proteomes" id="UP000443353">
    <property type="component" value="Unassembled WGS sequence"/>
</dbReference>
<keyword evidence="2" id="KW-1133">Transmembrane helix</keyword>
<comment type="caution">
    <text evidence="4">The sequence shown here is derived from an EMBL/GenBank/DDBJ whole genome shotgun (WGS) entry which is preliminary data.</text>
</comment>
<feature type="transmembrane region" description="Helical" evidence="2">
    <location>
        <begin position="571"/>
        <end position="592"/>
    </location>
</feature>
<keyword evidence="2" id="KW-0472">Membrane</keyword>
<evidence type="ECO:0000256" key="2">
    <source>
        <dbReference type="SAM" id="Phobius"/>
    </source>
</evidence>
<protein>
    <recommendedName>
        <fullName evidence="3">Peptidase M1 membrane alanine aminopeptidase domain-containing protein</fullName>
    </recommendedName>
</protein>
<feature type="transmembrane region" description="Helical" evidence="2">
    <location>
        <begin position="153"/>
        <end position="177"/>
    </location>
</feature>
<feature type="transmembrane region" description="Helical" evidence="2">
    <location>
        <begin position="21"/>
        <end position="42"/>
    </location>
</feature>
<feature type="transmembrane region" description="Helical" evidence="2">
    <location>
        <begin position="106"/>
        <end position="133"/>
    </location>
</feature>
<feature type="compositionally biased region" description="Basic and acidic residues" evidence="1">
    <location>
        <begin position="1172"/>
        <end position="1184"/>
    </location>
</feature>
<feature type="transmembrane region" description="Helical" evidence="2">
    <location>
        <begin position="409"/>
        <end position="434"/>
    </location>
</feature>
<dbReference type="Pfam" id="PF01433">
    <property type="entry name" value="Peptidase_M1"/>
    <property type="match status" value="1"/>
</dbReference>
<feature type="transmembrane region" description="Helical" evidence="2">
    <location>
        <begin position="62"/>
        <end position="85"/>
    </location>
</feature>
<reference evidence="4 5" key="1">
    <citation type="submission" date="2019-12" db="EMBL/GenBank/DDBJ databases">
        <authorList>
            <person name="Li C."/>
            <person name="Zhao J."/>
        </authorList>
    </citation>
    <scope>NUCLEOTIDE SEQUENCE [LARGE SCALE GENOMIC DNA]</scope>
    <source>
        <strain evidence="4 5">NEAU-DD11</strain>
    </source>
</reference>
<evidence type="ECO:0000256" key="1">
    <source>
        <dbReference type="SAM" id="MobiDB-lite"/>
    </source>
</evidence>
<evidence type="ECO:0000313" key="4">
    <source>
        <dbReference type="EMBL" id="MVW62002.1"/>
    </source>
</evidence>
<feature type="transmembrane region" description="Helical" evidence="2">
    <location>
        <begin position="250"/>
        <end position="267"/>
    </location>
</feature>
<feature type="transmembrane region" description="Helical" evidence="2">
    <location>
        <begin position="446"/>
        <end position="466"/>
    </location>
</feature>
<feature type="transmembrane region" description="Helical" evidence="2">
    <location>
        <begin position="184"/>
        <end position="202"/>
    </location>
</feature>
<keyword evidence="5" id="KW-1185">Reference proteome</keyword>
<keyword evidence="2" id="KW-0812">Transmembrane</keyword>
<feature type="transmembrane region" description="Helical" evidence="2">
    <location>
        <begin position="532"/>
        <end position="550"/>
    </location>
</feature>
<proteinExistence type="predicted"/>
<feature type="transmembrane region" description="Helical" evidence="2">
    <location>
        <begin position="478"/>
        <end position="499"/>
    </location>
</feature>
<feature type="domain" description="Peptidase M1 membrane alanine aminopeptidase" evidence="3">
    <location>
        <begin position="876"/>
        <end position="1052"/>
    </location>
</feature>